<reference evidence="2" key="1">
    <citation type="journal article" date="2011" name="PLoS Genet.">
        <title>Genomic analysis of the necrotrophic fungal pathogens Sclerotinia sclerotiorum and Botrytis cinerea.</title>
        <authorList>
            <person name="Amselem J."/>
            <person name="Cuomo C.A."/>
            <person name="van Kan J.A."/>
            <person name="Viaud M."/>
            <person name="Benito E.P."/>
            <person name="Couloux A."/>
            <person name="Coutinho P.M."/>
            <person name="de Vries R.P."/>
            <person name="Dyer P.S."/>
            <person name="Fillinger S."/>
            <person name="Fournier E."/>
            <person name="Gout L."/>
            <person name="Hahn M."/>
            <person name="Kohn L."/>
            <person name="Lapalu N."/>
            <person name="Plummer K.M."/>
            <person name="Pradier J.M."/>
            <person name="Quevillon E."/>
            <person name="Sharon A."/>
            <person name="Simon A."/>
            <person name="ten Have A."/>
            <person name="Tudzynski B."/>
            <person name="Tudzynski P."/>
            <person name="Wincker P."/>
            <person name="Andrew M."/>
            <person name="Anthouard V."/>
            <person name="Beever R.E."/>
            <person name="Beffa R."/>
            <person name="Benoit I."/>
            <person name="Bouzid O."/>
            <person name="Brault B."/>
            <person name="Chen Z."/>
            <person name="Choquer M."/>
            <person name="Collemare J."/>
            <person name="Cotton P."/>
            <person name="Danchin E.G."/>
            <person name="Da Silva C."/>
            <person name="Gautier A."/>
            <person name="Giraud C."/>
            <person name="Giraud T."/>
            <person name="Gonzalez C."/>
            <person name="Grossetete S."/>
            <person name="Guldener U."/>
            <person name="Henrissat B."/>
            <person name="Howlett B.J."/>
            <person name="Kodira C."/>
            <person name="Kretschmer M."/>
            <person name="Lappartient A."/>
            <person name="Leroch M."/>
            <person name="Levis C."/>
            <person name="Mauceli E."/>
            <person name="Neuveglise C."/>
            <person name="Oeser B."/>
            <person name="Pearson M."/>
            <person name="Poulain J."/>
            <person name="Poussereau N."/>
            <person name="Quesneville H."/>
            <person name="Rascle C."/>
            <person name="Schumacher J."/>
            <person name="Segurens B."/>
            <person name="Sexton A."/>
            <person name="Silva E."/>
            <person name="Sirven C."/>
            <person name="Soanes D.M."/>
            <person name="Talbot N.J."/>
            <person name="Templeton M."/>
            <person name="Yandava C."/>
            <person name="Yarden O."/>
            <person name="Zeng Q."/>
            <person name="Rollins J.A."/>
            <person name="Lebrun M.H."/>
            <person name="Dickman M."/>
        </authorList>
    </citation>
    <scope>NUCLEOTIDE SEQUENCE [LARGE SCALE GENOMIC DNA]</scope>
    <source>
        <strain evidence="2">ATCC 18683 / 1980 / Ss-1</strain>
    </source>
</reference>
<name>A7F3Z3_SCLS1</name>
<organism evidence="1 2">
    <name type="scientific">Sclerotinia sclerotiorum (strain ATCC 18683 / 1980 / Ss-1)</name>
    <name type="common">White mold</name>
    <name type="synonym">Whetzelinia sclerotiorum</name>
    <dbReference type="NCBI Taxonomy" id="665079"/>
    <lineage>
        <taxon>Eukaryota</taxon>
        <taxon>Fungi</taxon>
        <taxon>Dikarya</taxon>
        <taxon>Ascomycota</taxon>
        <taxon>Pezizomycotina</taxon>
        <taxon>Leotiomycetes</taxon>
        <taxon>Helotiales</taxon>
        <taxon>Sclerotiniaceae</taxon>
        <taxon>Sclerotinia</taxon>
    </lineage>
</organism>
<dbReference type="GeneID" id="5482970"/>
<protein>
    <submittedName>
        <fullName evidence="1">Uncharacterized protein</fullName>
    </submittedName>
</protein>
<gene>
    <name evidence="1" type="ORF">SS1G_11989</name>
</gene>
<accession>A7F3Z3</accession>
<evidence type="ECO:0000313" key="2">
    <source>
        <dbReference type="Proteomes" id="UP000001312"/>
    </source>
</evidence>
<dbReference type="AlphaFoldDB" id="A7F3Z3"/>
<proteinExistence type="predicted"/>
<keyword evidence="2" id="KW-1185">Reference proteome</keyword>
<dbReference type="RefSeq" id="XP_001586960.1">
    <property type="nucleotide sequence ID" value="XM_001586910.1"/>
</dbReference>
<sequence length="69" mass="7651">MLPRADESPVWIYLRSGNVYRLPSFISLSPKKAGNLLEKCQCNSVPLSYHLKALASCQNADSNVRQGVD</sequence>
<evidence type="ECO:0000313" key="1">
    <source>
        <dbReference type="EMBL" id="EDN97464.1"/>
    </source>
</evidence>
<dbReference type="EMBL" id="CH476640">
    <property type="protein sequence ID" value="EDN97464.1"/>
    <property type="molecule type" value="Genomic_DNA"/>
</dbReference>
<dbReference type="Proteomes" id="UP000001312">
    <property type="component" value="Unassembled WGS sequence"/>
</dbReference>
<dbReference type="KEGG" id="ssl:SS1G_11989"/>
<dbReference type="InParanoid" id="A7F3Z3"/>